<dbReference type="InterPro" id="IPR046235">
    <property type="entry name" value="DUF6268"/>
</dbReference>
<feature type="signal peptide" evidence="1">
    <location>
        <begin position="1"/>
        <end position="29"/>
    </location>
</feature>
<dbReference type="AlphaFoldDB" id="A0A516GUR6"/>
<proteinExistence type="predicted"/>
<evidence type="ECO:0000313" key="4">
    <source>
        <dbReference type="Proteomes" id="UP000319209"/>
    </source>
</evidence>
<dbReference type="OrthoDB" id="1420478at2"/>
<reference evidence="3 4" key="1">
    <citation type="submission" date="2019-07" db="EMBL/GenBank/DDBJ databases">
        <title>Genome sequencing for Formosa sp. PS13.</title>
        <authorList>
            <person name="Park S.-J."/>
        </authorList>
    </citation>
    <scope>NUCLEOTIDE SEQUENCE [LARGE SCALE GENOMIC DNA]</scope>
    <source>
        <strain evidence="3 4">PS13</strain>
    </source>
</reference>
<evidence type="ECO:0000259" key="2">
    <source>
        <dbReference type="Pfam" id="PF19783"/>
    </source>
</evidence>
<dbReference type="KEGG" id="fop:FNB79_15115"/>
<name>A0A516GUR6_9FLAO</name>
<keyword evidence="1" id="KW-0732">Signal</keyword>
<protein>
    <recommendedName>
        <fullName evidence="2">DUF6268 domain-containing protein</fullName>
    </recommendedName>
</protein>
<dbReference type="RefSeq" id="WP_143382154.1">
    <property type="nucleotide sequence ID" value="NZ_CP041637.1"/>
</dbReference>
<dbReference type="Proteomes" id="UP000319209">
    <property type="component" value="Chromosome"/>
</dbReference>
<feature type="domain" description="DUF6268" evidence="2">
    <location>
        <begin position="40"/>
        <end position="272"/>
    </location>
</feature>
<dbReference type="EMBL" id="CP041637">
    <property type="protein sequence ID" value="QDO95246.1"/>
    <property type="molecule type" value="Genomic_DNA"/>
</dbReference>
<sequence length="304" mass="34363">MKKTFNKKTIYSLKIIVFLLSFSFTKSYSQDLKLAGVQYNNYPNSEIKNNSESHDISFQEFGGYINFPKKLKNNKTILVNGLGYGYVKASLDTQLLPFIENNKTLQTFNYQFTLLHQWNEKWNILINITPTLASDFEAKISTEDFIFQGAAVVSLKINTKFKIGSGIGYSARFGTPRLVPLMNLHYKNNKHQINALLPLSLKYSYTLLPNNKLELGLKYILNGAHFNTESTGANNINEINYSRANIGASADYYITKTMRLEAFCGLSAARTYGAIATDGTEYDFDSETAPFFSLGMVIITKKRP</sequence>
<evidence type="ECO:0000256" key="1">
    <source>
        <dbReference type="SAM" id="SignalP"/>
    </source>
</evidence>
<evidence type="ECO:0000313" key="3">
    <source>
        <dbReference type="EMBL" id="QDO95246.1"/>
    </source>
</evidence>
<dbReference type="Pfam" id="PF19783">
    <property type="entry name" value="DUF6268"/>
    <property type="match status" value="1"/>
</dbReference>
<gene>
    <name evidence="3" type="ORF">FNB79_15115</name>
</gene>
<organism evidence="3 4">
    <name type="scientific">Formosa sediminum</name>
    <dbReference type="NCBI Taxonomy" id="2594004"/>
    <lineage>
        <taxon>Bacteria</taxon>
        <taxon>Pseudomonadati</taxon>
        <taxon>Bacteroidota</taxon>
        <taxon>Flavobacteriia</taxon>
        <taxon>Flavobacteriales</taxon>
        <taxon>Flavobacteriaceae</taxon>
        <taxon>Formosa</taxon>
    </lineage>
</organism>
<keyword evidence="4" id="KW-1185">Reference proteome</keyword>
<accession>A0A516GUR6</accession>
<feature type="chain" id="PRO_5021841689" description="DUF6268 domain-containing protein" evidence="1">
    <location>
        <begin position="30"/>
        <end position="304"/>
    </location>
</feature>